<dbReference type="RefSeq" id="WP_308732453.1">
    <property type="nucleotide sequence ID" value="NZ_JAJEQN010000055.1"/>
</dbReference>
<dbReference type="SUPFAM" id="SSF55874">
    <property type="entry name" value="ATPase domain of HSP90 chaperone/DNA topoisomerase II/histidine kinase"/>
    <property type="match status" value="1"/>
</dbReference>
<feature type="transmembrane region" description="Helical" evidence="6">
    <location>
        <begin position="21"/>
        <end position="41"/>
    </location>
</feature>
<evidence type="ECO:0000256" key="4">
    <source>
        <dbReference type="ARBA" id="ARBA00022777"/>
    </source>
</evidence>
<proteinExistence type="predicted"/>
<dbReference type="InterPro" id="IPR010559">
    <property type="entry name" value="Sig_transdc_His_kin_internal"/>
</dbReference>
<dbReference type="PANTHER" id="PTHR34220:SF7">
    <property type="entry name" value="SENSOR HISTIDINE KINASE YPDA"/>
    <property type="match status" value="1"/>
</dbReference>
<evidence type="ECO:0000259" key="7">
    <source>
        <dbReference type="PROSITE" id="PS50885"/>
    </source>
</evidence>
<dbReference type="Gene3D" id="3.30.565.10">
    <property type="entry name" value="Histidine kinase-like ATPase, C-terminal domain"/>
    <property type="match status" value="1"/>
</dbReference>
<dbReference type="EMBL" id="JAJEQN010000055">
    <property type="protein sequence ID" value="MCC2222895.1"/>
    <property type="molecule type" value="Genomic_DNA"/>
</dbReference>
<evidence type="ECO:0000313" key="9">
    <source>
        <dbReference type="Proteomes" id="UP001198200"/>
    </source>
</evidence>
<reference evidence="8 9" key="1">
    <citation type="submission" date="2021-10" db="EMBL/GenBank/DDBJ databases">
        <title>Anaerobic single-cell dispensing facilitates the cultivation of human gut bacteria.</title>
        <authorList>
            <person name="Afrizal A."/>
        </authorList>
    </citation>
    <scope>NUCLEOTIDE SEQUENCE [LARGE SCALE GENOMIC DNA]</scope>
    <source>
        <strain evidence="8 9">CLA-AA-H224</strain>
    </source>
</reference>
<comment type="subcellular location">
    <subcellularLocation>
        <location evidence="1">Membrane</location>
    </subcellularLocation>
</comment>
<evidence type="ECO:0000256" key="3">
    <source>
        <dbReference type="ARBA" id="ARBA00022679"/>
    </source>
</evidence>
<evidence type="ECO:0000256" key="2">
    <source>
        <dbReference type="ARBA" id="ARBA00022553"/>
    </source>
</evidence>
<keyword evidence="6" id="KW-1133">Transmembrane helix</keyword>
<evidence type="ECO:0000313" key="8">
    <source>
        <dbReference type="EMBL" id="MCC2222895.1"/>
    </source>
</evidence>
<evidence type="ECO:0000256" key="6">
    <source>
        <dbReference type="SAM" id="Phobius"/>
    </source>
</evidence>
<dbReference type="GO" id="GO:0000155">
    <property type="term" value="F:phosphorelay sensor kinase activity"/>
    <property type="evidence" value="ECO:0007669"/>
    <property type="project" value="InterPro"/>
</dbReference>
<protein>
    <submittedName>
        <fullName evidence="8">Histidine kinase</fullName>
    </submittedName>
</protein>
<dbReference type="Pfam" id="PF06580">
    <property type="entry name" value="His_kinase"/>
    <property type="match status" value="1"/>
</dbReference>
<keyword evidence="9" id="KW-1185">Reference proteome</keyword>
<dbReference type="InterPro" id="IPR036890">
    <property type="entry name" value="HATPase_C_sf"/>
</dbReference>
<dbReference type="InterPro" id="IPR050640">
    <property type="entry name" value="Bact_2-comp_sensor_kinase"/>
</dbReference>
<organism evidence="8 9">
    <name type="scientific">Anthropogastromicrobium aceti</name>
    <dbReference type="NCBI Taxonomy" id="2981768"/>
    <lineage>
        <taxon>Bacteria</taxon>
        <taxon>Bacillati</taxon>
        <taxon>Bacillota</taxon>
        <taxon>Clostridia</taxon>
        <taxon>Lachnospirales</taxon>
        <taxon>Lachnospiraceae</taxon>
        <taxon>Anthropogastromicrobium</taxon>
    </lineage>
</organism>
<dbReference type="InterPro" id="IPR003594">
    <property type="entry name" value="HATPase_dom"/>
</dbReference>
<keyword evidence="2" id="KW-0597">Phosphoprotein</keyword>
<evidence type="ECO:0000256" key="5">
    <source>
        <dbReference type="SAM" id="Coils"/>
    </source>
</evidence>
<evidence type="ECO:0000256" key="1">
    <source>
        <dbReference type="ARBA" id="ARBA00004370"/>
    </source>
</evidence>
<dbReference type="PANTHER" id="PTHR34220">
    <property type="entry name" value="SENSOR HISTIDINE KINASE YPDA"/>
    <property type="match status" value="1"/>
</dbReference>
<dbReference type="Gene3D" id="6.10.340.10">
    <property type="match status" value="1"/>
</dbReference>
<name>A0AAE3JCS9_9FIRM</name>
<keyword evidence="4 8" id="KW-0418">Kinase</keyword>
<keyword evidence="3" id="KW-0808">Transferase</keyword>
<keyword evidence="6" id="KW-0472">Membrane</keyword>
<dbReference type="AlphaFoldDB" id="A0AAE3JCS9"/>
<dbReference type="CDD" id="cd06225">
    <property type="entry name" value="HAMP"/>
    <property type="match status" value="1"/>
</dbReference>
<dbReference type="PROSITE" id="PS50885">
    <property type="entry name" value="HAMP"/>
    <property type="match status" value="1"/>
</dbReference>
<dbReference type="InterPro" id="IPR003660">
    <property type="entry name" value="HAMP_dom"/>
</dbReference>
<dbReference type="Pfam" id="PF02518">
    <property type="entry name" value="HATPase_c"/>
    <property type="match status" value="1"/>
</dbReference>
<comment type="caution">
    <text evidence="8">The sequence shown here is derived from an EMBL/GenBank/DDBJ whole genome shotgun (WGS) entry which is preliminary data.</text>
</comment>
<keyword evidence="6" id="KW-0812">Transmembrane</keyword>
<keyword evidence="5" id="KW-0175">Coiled coil</keyword>
<feature type="domain" description="HAMP" evidence="7">
    <location>
        <begin position="306"/>
        <end position="357"/>
    </location>
</feature>
<feature type="transmembrane region" description="Helical" evidence="6">
    <location>
        <begin position="287"/>
        <end position="309"/>
    </location>
</feature>
<accession>A0AAE3JCS9</accession>
<dbReference type="GO" id="GO:0016020">
    <property type="term" value="C:membrane"/>
    <property type="evidence" value="ECO:0007669"/>
    <property type="project" value="UniProtKB-SubCell"/>
</dbReference>
<sequence length="597" mass="68888">MEWVKRKIRRVLDLFGRVKLVTVYAWICMISFAIFVGAWYFSNQIAGKSIRNEYEDYNEALFDQTVSDINRGIFDLVQLSYTIMSSESLNEFLTAKNFGERNSALSGVQYEFNRLKTIRNDIKAIVLYDNEGKMMANTGITIPSELYSTVNNGSSISFSGIYHIENNDYFQVIVPLYLVEKSVVKEKNGCCSLLVSLDFLEQRLPDVVRSGEQWCAIIDGDSQIILEKGDRPSYLPTKSQWFSMDEEADEASFIYIEKFDKAKWKILFSIPQNTVFRDINTIQRINLMTYLVTGMLIFVLFLGIYASFLRPVKRQIAFMNYYAINRKSRMKVLSDNEMGILAKNLNEMLDELDHLNDENIQASKKILEVEYQKKQSELLAYRNQINPHFLYNTFECIRGMALYYEVPDIAAISESLASFFTYNVRGKGYAQIRVICQHIEDYASIIGYRFMNQYQIVYHADEDAMECIFPKMVIQPLLENAIFHGLETIESDGIVQVEIKKKGQKLIILVADNGHGMDQATLDAMNTRLKEYDRTNLLPIEKHGIGMVNIYRRLRLFYGEDLAFSVESEIGVGTRIKICVPSEANIREDEYVSGIFN</sequence>
<dbReference type="Proteomes" id="UP001198200">
    <property type="component" value="Unassembled WGS sequence"/>
</dbReference>
<gene>
    <name evidence="8" type="ORF">LKD48_14915</name>
</gene>
<feature type="coiled-coil region" evidence="5">
    <location>
        <begin position="338"/>
        <end position="384"/>
    </location>
</feature>